<dbReference type="STRING" id="743788.S8E7T2"/>
<dbReference type="Gene3D" id="3.40.50.11350">
    <property type="match status" value="1"/>
</dbReference>
<keyword evidence="1" id="KW-0812">Transmembrane</keyword>
<keyword evidence="1" id="KW-1133">Transmembrane helix</keyword>
<dbReference type="Proteomes" id="UP000015241">
    <property type="component" value="Unassembled WGS sequence"/>
</dbReference>
<dbReference type="OrthoDB" id="2559662at2759"/>
<dbReference type="EMBL" id="KE504157">
    <property type="protein sequence ID" value="EPS99413.1"/>
    <property type="molecule type" value="Genomic_DNA"/>
</dbReference>
<feature type="transmembrane region" description="Helical" evidence="1">
    <location>
        <begin position="39"/>
        <end position="60"/>
    </location>
</feature>
<organism evidence="2 3">
    <name type="scientific">Fomitopsis schrenkii</name>
    <name type="common">Brown rot fungus</name>
    <dbReference type="NCBI Taxonomy" id="2126942"/>
    <lineage>
        <taxon>Eukaryota</taxon>
        <taxon>Fungi</taxon>
        <taxon>Dikarya</taxon>
        <taxon>Basidiomycota</taxon>
        <taxon>Agaricomycotina</taxon>
        <taxon>Agaricomycetes</taxon>
        <taxon>Polyporales</taxon>
        <taxon>Fomitopsis</taxon>
    </lineage>
</organism>
<keyword evidence="3" id="KW-1185">Reference proteome</keyword>
<dbReference type="eggNOG" id="ENOG502SMFZ">
    <property type="taxonomic scope" value="Eukaryota"/>
</dbReference>
<proteinExistence type="predicted"/>
<evidence type="ECO:0000313" key="2">
    <source>
        <dbReference type="EMBL" id="EPS99413.1"/>
    </source>
</evidence>
<sequence>MRLTTKSPDRNSYRYELLPAAEHGVKPVAGRKTYSYRRCLRLVAVAASALATIALIARSYRSAQPVDPFPDPATLPPELLPPLYGRFHEAELRLPQHHPDYPLAAGRKYFHYNNSVLYSGWGNAMQELLLLHYLSYRAGRSFVFDNYTWSDNSGPWAYNKDTVVPSHIPLSALIQGPTVGAPIPTDPYAPLAVIRDHFQKECPNPTLISRDEVTDHLGGTATAGQIIDAWAEKLRSIDDPCVEVPRMADSSIFDIFVFGEANRLLDVWPEFSESPILSQFGWSPLIELAFDTNRETISPATSFEPPLYTIPFTSNRERYTPLPGLLALHIRRGDFEEHCQLLARYNSTYTAYNAFPGLPDRLDTPLSGEEAERMNAYRPHCFPDISEIVAKADEVRESEAGRGLRRMFVMTNGDAKWVERLKQALATSGWEAVASSRDVVVNKEQKYVEQAVDMLIGQRAQAFVGNGFSSLTGQIVMLRTANGFPMDSSRFF</sequence>
<protein>
    <submittedName>
        <fullName evidence="2">Uncharacterized protein</fullName>
    </submittedName>
</protein>
<dbReference type="AlphaFoldDB" id="S8E7T2"/>
<evidence type="ECO:0000256" key="1">
    <source>
        <dbReference type="SAM" id="Phobius"/>
    </source>
</evidence>
<accession>S8E7T2</accession>
<dbReference type="HOGENOM" id="CLU_014826_0_0_1"/>
<dbReference type="InParanoid" id="S8E7T2"/>
<evidence type="ECO:0000313" key="3">
    <source>
        <dbReference type="Proteomes" id="UP000015241"/>
    </source>
</evidence>
<name>S8E7T2_FOMSC</name>
<keyword evidence="1" id="KW-0472">Membrane</keyword>
<gene>
    <name evidence="2" type="ORF">FOMPIDRAFT_100321</name>
</gene>
<dbReference type="CDD" id="cd11296">
    <property type="entry name" value="O-FucT_like"/>
    <property type="match status" value="1"/>
</dbReference>
<reference evidence="2 3" key="1">
    <citation type="journal article" date="2012" name="Science">
        <title>The Paleozoic origin of enzymatic lignin decomposition reconstructed from 31 fungal genomes.</title>
        <authorList>
            <person name="Floudas D."/>
            <person name="Binder M."/>
            <person name="Riley R."/>
            <person name="Barry K."/>
            <person name="Blanchette R.A."/>
            <person name="Henrissat B."/>
            <person name="Martinez A.T."/>
            <person name="Otillar R."/>
            <person name="Spatafora J.W."/>
            <person name="Yadav J.S."/>
            <person name="Aerts A."/>
            <person name="Benoit I."/>
            <person name="Boyd A."/>
            <person name="Carlson A."/>
            <person name="Copeland A."/>
            <person name="Coutinho P.M."/>
            <person name="de Vries R.P."/>
            <person name="Ferreira P."/>
            <person name="Findley K."/>
            <person name="Foster B."/>
            <person name="Gaskell J."/>
            <person name="Glotzer D."/>
            <person name="Gorecki P."/>
            <person name="Heitman J."/>
            <person name="Hesse C."/>
            <person name="Hori C."/>
            <person name="Igarashi K."/>
            <person name="Jurgens J.A."/>
            <person name="Kallen N."/>
            <person name="Kersten P."/>
            <person name="Kohler A."/>
            <person name="Kuees U."/>
            <person name="Kumar T.K.A."/>
            <person name="Kuo A."/>
            <person name="LaButti K."/>
            <person name="Larrondo L.F."/>
            <person name="Lindquist E."/>
            <person name="Ling A."/>
            <person name="Lombard V."/>
            <person name="Lucas S."/>
            <person name="Lundell T."/>
            <person name="Martin R."/>
            <person name="McLaughlin D.J."/>
            <person name="Morgenstern I."/>
            <person name="Morin E."/>
            <person name="Murat C."/>
            <person name="Nagy L.G."/>
            <person name="Nolan M."/>
            <person name="Ohm R.A."/>
            <person name="Patyshakuliyeva A."/>
            <person name="Rokas A."/>
            <person name="Ruiz-Duenas F.J."/>
            <person name="Sabat G."/>
            <person name="Salamov A."/>
            <person name="Samejima M."/>
            <person name="Schmutz J."/>
            <person name="Slot J.C."/>
            <person name="St John F."/>
            <person name="Stenlid J."/>
            <person name="Sun H."/>
            <person name="Sun S."/>
            <person name="Syed K."/>
            <person name="Tsang A."/>
            <person name="Wiebenga A."/>
            <person name="Young D."/>
            <person name="Pisabarro A."/>
            <person name="Eastwood D.C."/>
            <person name="Martin F."/>
            <person name="Cullen D."/>
            <person name="Grigoriev I.V."/>
            <person name="Hibbett D.S."/>
        </authorList>
    </citation>
    <scope>NUCLEOTIDE SEQUENCE</scope>
    <source>
        <strain evidence="3">FP-58527</strain>
    </source>
</reference>